<dbReference type="Proteomes" id="UP000499080">
    <property type="component" value="Unassembled WGS sequence"/>
</dbReference>
<organism evidence="2 4">
    <name type="scientific">Araneus ventricosus</name>
    <name type="common">Orbweaver spider</name>
    <name type="synonym">Epeira ventricosa</name>
    <dbReference type="NCBI Taxonomy" id="182803"/>
    <lineage>
        <taxon>Eukaryota</taxon>
        <taxon>Metazoa</taxon>
        <taxon>Ecdysozoa</taxon>
        <taxon>Arthropoda</taxon>
        <taxon>Chelicerata</taxon>
        <taxon>Arachnida</taxon>
        <taxon>Araneae</taxon>
        <taxon>Araneomorphae</taxon>
        <taxon>Entelegynae</taxon>
        <taxon>Araneoidea</taxon>
        <taxon>Araneidae</taxon>
        <taxon>Araneus</taxon>
    </lineage>
</organism>
<keyword evidence="4" id="KW-1185">Reference proteome</keyword>
<sequence>MENDALFHEYSRKHEAQVTSKTKLPQISNTSKQKITNNNSNSTNNSDQRLIADQLAVSKNIIFPSFEHAGIYSLPDRPLRHMESSGEIRISAPMRDRTLIPAYSRTIILSPYLSQSLQNGSPGQRVLA</sequence>
<proteinExistence type="predicted"/>
<feature type="compositionally biased region" description="Low complexity" evidence="1">
    <location>
        <begin position="28"/>
        <end position="46"/>
    </location>
</feature>
<comment type="caution">
    <text evidence="2">The sequence shown here is derived from an EMBL/GenBank/DDBJ whole genome shotgun (WGS) entry which is preliminary data.</text>
</comment>
<reference evidence="2 4" key="1">
    <citation type="journal article" date="2019" name="Sci. Rep.">
        <title>Orb-weaving spider Araneus ventricosus genome elucidates the spidroin gene catalogue.</title>
        <authorList>
            <person name="Kono N."/>
            <person name="Nakamura H."/>
            <person name="Ohtoshi R."/>
            <person name="Moran D.A.P."/>
            <person name="Shinohara A."/>
            <person name="Yoshida Y."/>
            <person name="Fujiwara M."/>
            <person name="Mori M."/>
            <person name="Tomita M."/>
            <person name="Arakawa K."/>
        </authorList>
    </citation>
    <scope>NUCLEOTIDE SEQUENCE [LARGE SCALE GENOMIC DNA]</scope>
</reference>
<dbReference type="EMBL" id="BGPR01086737">
    <property type="protein sequence ID" value="GBM04558.1"/>
    <property type="molecule type" value="Genomic_DNA"/>
</dbReference>
<evidence type="ECO:0000313" key="4">
    <source>
        <dbReference type="Proteomes" id="UP000499080"/>
    </source>
</evidence>
<dbReference type="AlphaFoldDB" id="A0A4Y2CJK3"/>
<name>A0A4Y2CJK3_ARAVE</name>
<feature type="compositionally biased region" description="Polar residues" evidence="1">
    <location>
        <begin position="17"/>
        <end position="27"/>
    </location>
</feature>
<dbReference type="EMBL" id="BGPR01086735">
    <property type="protein sequence ID" value="GBM04550.1"/>
    <property type="molecule type" value="Genomic_DNA"/>
</dbReference>
<evidence type="ECO:0000313" key="3">
    <source>
        <dbReference type="EMBL" id="GBM04558.1"/>
    </source>
</evidence>
<accession>A0A4Y2CJK3</accession>
<feature type="region of interest" description="Disordered" evidence="1">
    <location>
        <begin position="1"/>
        <end position="47"/>
    </location>
</feature>
<protein>
    <submittedName>
        <fullName evidence="2">Uncharacterized protein</fullName>
    </submittedName>
</protein>
<gene>
    <name evidence="2" type="ORF">AVEN_174172_1</name>
    <name evidence="3" type="ORF">AVEN_178947_1</name>
</gene>
<evidence type="ECO:0000313" key="2">
    <source>
        <dbReference type="EMBL" id="GBM04550.1"/>
    </source>
</evidence>
<evidence type="ECO:0000256" key="1">
    <source>
        <dbReference type="SAM" id="MobiDB-lite"/>
    </source>
</evidence>
<feature type="compositionally biased region" description="Basic and acidic residues" evidence="1">
    <location>
        <begin position="1"/>
        <end position="16"/>
    </location>
</feature>